<dbReference type="AlphaFoldDB" id="A0A7W9WCK1"/>
<feature type="transmembrane region" description="Helical" evidence="1">
    <location>
        <begin position="38"/>
        <end position="59"/>
    </location>
</feature>
<keyword evidence="1" id="KW-0812">Transmembrane</keyword>
<organism evidence="2 3">
    <name type="scientific">Hymenobacter luteus</name>
    <dbReference type="NCBI Taxonomy" id="1411122"/>
    <lineage>
        <taxon>Bacteria</taxon>
        <taxon>Pseudomonadati</taxon>
        <taxon>Bacteroidota</taxon>
        <taxon>Cytophagia</taxon>
        <taxon>Cytophagales</taxon>
        <taxon>Hymenobacteraceae</taxon>
        <taxon>Hymenobacter</taxon>
    </lineage>
</organism>
<gene>
    <name evidence="2" type="ORF">HNQ93_001593</name>
</gene>
<proteinExistence type="predicted"/>
<feature type="transmembrane region" description="Helical" evidence="1">
    <location>
        <begin position="92"/>
        <end position="112"/>
    </location>
</feature>
<keyword evidence="1" id="KW-0472">Membrane</keyword>
<dbReference type="Pfam" id="PF10067">
    <property type="entry name" value="DUF2306"/>
    <property type="match status" value="1"/>
</dbReference>
<evidence type="ECO:0000256" key="1">
    <source>
        <dbReference type="SAM" id="Phobius"/>
    </source>
</evidence>
<keyword evidence="3" id="KW-1185">Reference proteome</keyword>
<feature type="transmembrane region" description="Helical" evidence="1">
    <location>
        <begin position="65"/>
        <end position="85"/>
    </location>
</feature>
<accession>A0A7W9WCK1</accession>
<comment type="caution">
    <text evidence="2">The sequence shown here is derived from an EMBL/GenBank/DDBJ whole genome shotgun (WGS) entry which is preliminary data.</text>
</comment>
<name>A0A7W9WCK1_9BACT</name>
<sequence length="162" mass="17811">MFHSTTGLIHLLSALLAMLVGAVVLLNRKGGRLHRQIGYLYVVAMLVVNATAFTIFRVTGSFGPFHWLALASLVSLAGGMVPLLARRRLGGWLYWHYYFMNWSVVGLYAAFWAETFTRLLPMNVFWPVVVAATAGTTAVGARLIRRHAAHLLPPAAPKTVGH</sequence>
<evidence type="ECO:0000313" key="2">
    <source>
        <dbReference type="EMBL" id="MBB6058747.1"/>
    </source>
</evidence>
<evidence type="ECO:0000313" key="3">
    <source>
        <dbReference type="Proteomes" id="UP000532746"/>
    </source>
</evidence>
<protein>
    <submittedName>
        <fullName evidence="2">Putative membrane protein</fullName>
    </submittedName>
</protein>
<dbReference type="InterPro" id="IPR018750">
    <property type="entry name" value="DUF2306_membrane"/>
</dbReference>
<feature type="transmembrane region" description="Helical" evidence="1">
    <location>
        <begin position="124"/>
        <end position="144"/>
    </location>
</feature>
<dbReference type="EMBL" id="JACHGG010000002">
    <property type="protein sequence ID" value="MBB6058747.1"/>
    <property type="molecule type" value="Genomic_DNA"/>
</dbReference>
<feature type="transmembrane region" description="Helical" evidence="1">
    <location>
        <begin position="6"/>
        <end position="26"/>
    </location>
</feature>
<keyword evidence="1" id="KW-1133">Transmembrane helix</keyword>
<dbReference type="Proteomes" id="UP000532746">
    <property type="component" value="Unassembled WGS sequence"/>
</dbReference>
<dbReference type="RefSeq" id="WP_183403075.1">
    <property type="nucleotide sequence ID" value="NZ_JACHGG010000002.1"/>
</dbReference>
<reference evidence="2 3" key="1">
    <citation type="submission" date="2020-08" db="EMBL/GenBank/DDBJ databases">
        <title>Genomic Encyclopedia of Type Strains, Phase IV (KMG-IV): sequencing the most valuable type-strain genomes for metagenomic binning, comparative biology and taxonomic classification.</title>
        <authorList>
            <person name="Goeker M."/>
        </authorList>
    </citation>
    <scope>NUCLEOTIDE SEQUENCE [LARGE SCALE GENOMIC DNA]</scope>
    <source>
        <strain evidence="2 3">DSM 26718</strain>
    </source>
</reference>